<dbReference type="Pfam" id="PF24481">
    <property type="entry name" value="CT398_CC"/>
    <property type="match status" value="1"/>
</dbReference>
<keyword evidence="5" id="KW-1185">Reference proteome</keyword>
<evidence type="ECO:0000313" key="4">
    <source>
        <dbReference type="EMBL" id="MFC6645841.1"/>
    </source>
</evidence>
<dbReference type="Gene3D" id="1.10.287.1490">
    <property type="match status" value="1"/>
</dbReference>
<dbReference type="Proteomes" id="UP001596391">
    <property type="component" value="Unassembled WGS sequence"/>
</dbReference>
<dbReference type="PANTHER" id="PTHR39082:SF1">
    <property type="entry name" value="SCAVENGER RECEPTOR CLASS A MEMBER 3"/>
    <property type="match status" value="1"/>
</dbReference>
<keyword evidence="1" id="KW-0175">Coiled coil</keyword>
<dbReference type="InterPro" id="IPR052376">
    <property type="entry name" value="Oxidative_Scav/Glycosyltrans"/>
</dbReference>
<organism evidence="4 5">
    <name type="scientific">Granulicella cerasi</name>
    <dbReference type="NCBI Taxonomy" id="741063"/>
    <lineage>
        <taxon>Bacteria</taxon>
        <taxon>Pseudomonadati</taxon>
        <taxon>Acidobacteriota</taxon>
        <taxon>Terriglobia</taxon>
        <taxon>Terriglobales</taxon>
        <taxon>Acidobacteriaceae</taxon>
        <taxon>Granulicella</taxon>
    </lineage>
</organism>
<gene>
    <name evidence="4" type="ORF">ACFQBQ_09665</name>
</gene>
<dbReference type="InterPro" id="IPR003743">
    <property type="entry name" value="Zf-RING_7"/>
</dbReference>
<comment type="caution">
    <text evidence="4">The sequence shown here is derived from an EMBL/GenBank/DDBJ whole genome shotgun (WGS) entry which is preliminary data.</text>
</comment>
<dbReference type="PANTHER" id="PTHR39082">
    <property type="entry name" value="PHOSPHOLIPASE C-BETA-2-RELATED"/>
    <property type="match status" value="1"/>
</dbReference>
<feature type="domain" description="C4-type zinc ribbon" evidence="2">
    <location>
        <begin position="198"/>
        <end position="232"/>
    </location>
</feature>
<feature type="domain" description="CT398-like coiled coil hairpin" evidence="3">
    <location>
        <begin position="29"/>
        <end position="187"/>
    </location>
</feature>
<dbReference type="Pfam" id="PF02591">
    <property type="entry name" value="Zn_ribbon_9"/>
    <property type="match status" value="1"/>
</dbReference>
<evidence type="ECO:0000259" key="3">
    <source>
        <dbReference type="Pfam" id="PF24481"/>
    </source>
</evidence>
<evidence type="ECO:0000256" key="1">
    <source>
        <dbReference type="SAM" id="Coils"/>
    </source>
</evidence>
<reference evidence="5" key="1">
    <citation type="journal article" date="2019" name="Int. J. Syst. Evol. Microbiol.">
        <title>The Global Catalogue of Microorganisms (GCM) 10K type strain sequencing project: providing services to taxonomists for standard genome sequencing and annotation.</title>
        <authorList>
            <consortium name="The Broad Institute Genomics Platform"/>
            <consortium name="The Broad Institute Genome Sequencing Center for Infectious Disease"/>
            <person name="Wu L."/>
            <person name="Ma J."/>
        </authorList>
    </citation>
    <scope>NUCLEOTIDE SEQUENCE [LARGE SCALE GENOMIC DNA]</scope>
    <source>
        <strain evidence="5">CGMCC 1.16026</strain>
    </source>
</reference>
<evidence type="ECO:0000313" key="5">
    <source>
        <dbReference type="Proteomes" id="UP001596391"/>
    </source>
</evidence>
<dbReference type="RefSeq" id="WP_263369555.1">
    <property type="nucleotide sequence ID" value="NZ_JAGSYD010000001.1"/>
</dbReference>
<protein>
    <submittedName>
        <fullName evidence="4">Zinc ribbon domain-containing protein</fullName>
    </submittedName>
</protein>
<feature type="coiled-coil region" evidence="1">
    <location>
        <begin position="90"/>
        <end position="148"/>
    </location>
</feature>
<name>A0ABW1Z8W6_9BACT</name>
<proteinExistence type="predicted"/>
<accession>A0ABW1Z8W6</accession>
<evidence type="ECO:0000259" key="2">
    <source>
        <dbReference type="Pfam" id="PF02591"/>
    </source>
</evidence>
<dbReference type="InterPro" id="IPR056003">
    <property type="entry name" value="CT398_CC_hairpin"/>
</dbReference>
<sequence>MNVDVEKLVVLQAIDLEVVHFRAQPAIFAKSVSEAKQRLSVAQSAVDANAADVAKEEALRRRQESDAGDHRTKVAKLSKQLDAATSTAQVNALEHELSFAREAIAKLEDEELASMERTEALEAAQPRLQQALEAAKSILAEREALAAEGVARGERELAALGKERTEVRAGIGEDTLSSYDRLSKSRGTGLAEAVDGQCSACRMKVRPQRWAEITGREHESELFTCESCGRILFYDLRRDRPAAWPEGDRLRRAVTLGTI</sequence>
<dbReference type="EMBL" id="JBHSWI010000001">
    <property type="protein sequence ID" value="MFC6645841.1"/>
    <property type="molecule type" value="Genomic_DNA"/>
</dbReference>